<proteinExistence type="predicted"/>
<dbReference type="Pfam" id="PF08241">
    <property type="entry name" value="Methyltransf_11"/>
    <property type="match status" value="1"/>
</dbReference>
<dbReference type="Gene3D" id="3.40.50.150">
    <property type="entry name" value="Vaccinia Virus protein VP39"/>
    <property type="match status" value="1"/>
</dbReference>
<evidence type="ECO:0000313" key="3">
    <source>
        <dbReference type="EMBL" id="GFR47957.1"/>
    </source>
</evidence>
<comment type="caution">
    <text evidence="3">The sequence shown here is derived from an EMBL/GenBank/DDBJ whole genome shotgun (WGS) entry which is preliminary data.</text>
</comment>
<dbReference type="AlphaFoldDB" id="A0AAD3DVM6"/>
<feature type="region of interest" description="Disordered" evidence="1">
    <location>
        <begin position="74"/>
        <end position="102"/>
    </location>
</feature>
<accession>A0AAD3DVM6</accession>
<keyword evidence="4" id="KW-1185">Reference proteome</keyword>
<feature type="non-terminal residue" evidence="3">
    <location>
        <position position="1"/>
    </location>
</feature>
<dbReference type="InterPro" id="IPR013216">
    <property type="entry name" value="Methyltransf_11"/>
</dbReference>
<dbReference type="EMBL" id="BMAR01000021">
    <property type="protein sequence ID" value="GFR47957.1"/>
    <property type="molecule type" value="Genomic_DNA"/>
</dbReference>
<dbReference type="Proteomes" id="UP001054857">
    <property type="component" value="Unassembled WGS sequence"/>
</dbReference>
<evidence type="ECO:0000256" key="1">
    <source>
        <dbReference type="SAM" id="MobiDB-lite"/>
    </source>
</evidence>
<dbReference type="CDD" id="cd02440">
    <property type="entry name" value="AdoMet_MTases"/>
    <property type="match status" value="1"/>
</dbReference>
<dbReference type="SUPFAM" id="SSF53335">
    <property type="entry name" value="S-adenosyl-L-methionine-dependent methyltransferases"/>
    <property type="match status" value="1"/>
</dbReference>
<sequence>TRSVELCVGIMCALPVHRAPSVKCQRTTRSRSILSRSTLASCYNPQEAVHQRNTLACLPPAGSLHRQDASVIARTSRTTRTSTSATSDGATGSSAGAKVGGGDGRVVREVLERPQRTKLDAGNDRAFYDVPRFVKHVDDDFLAQVTELYRQRIPPGGAVLDLCSSWVSHLPPEVSYCKVVGHGLNAAELARNPRLDSFFVRDLNRDPDGWAAADQSFDAVLCCVSVQYLQQPERVFSEVYRLLKPGGVCIITFSNRMFYSKAIAAWRDATGYARCQLVRQYFQAVSGFTQPEVLTEVRQQLQQQESGTAGRSGSNTSAGGLLSGLLAPLQRLFRRGGPSDPFYAVVSYREFKP</sequence>
<feature type="compositionally biased region" description="Low complexity" evidence="1">
    <location>
        <begin position="74"/>
        <end position="97"/>
    </location>
</feature>
<dbReference type="PANTHER" id="PTHR43036">
    <property type="entry name" value="OSJNBB0011N17.9 PROTEIN"/>
    <property type="match status" value="1"/>
</dbReference>
<evidence type="ECO:0000313" key="4">
    <source>
        <dbReference type="Proteomes" id="UP001054857"/>
    </source>
</evidence>
<organism evidence="3 4">
    <name type="scientific">Astrephomene gubernaculifera</name>
    <dbReference type="NCBI Taxonomy" id="47775"/>
    <lineage>
        <taxon>Eukaryota</taxon>
        <taxon>Viridiplantae</taxon>
        <taxon>Chlorophyta</taxon>
        <taxon>core chlorophytes</taxon>
        <taxon>Chlorophyceae</taxon>
        <taxon>CS clade</taxon>
        <taxon>Chlamydomonadales</taxon>
        <taxon>Astrephomenaceae</taxon>
        <taxon>Astrephomene</taxon>
    </lineage>
</organism>
<reference evidence="3 4" key="1">
    <citation type="journal article" date="2021" name="Sci. Rep.">
        <title>Genome sequencing of the multicellular alga Astrephomene provides insights into convergent evolution of germ-soma differentiation.</title>
        <authorList>
            <person name="Yamashita S."/>
            <person name="Yamamoto K."/>
            <person name="Matsuzaki R."/>
            <person name="Suzuki S."/>
            <person name="Yamaguchi H."/>
            <person name="Hirooka S."/>
            <person name="Minakuchi Y."/>
            <person name="Miyagishima S."/>
            <person name="Kawachi M."/>
            <person name="Toyoda A."/>
            <person name="Nozaki H."/>
        </authorList>
    </citation>
    <scope>NUCLEOTIDE SEQUENCE [LARGE SCALE GENOMIC DNA]</scope>
    <source>
        <strain evidence="3 4">NIES-4017</strain>
    </source>
</reference>
<feature type="domain" description="Methyltransferase type 11" evidence="2">
    <location>
        <begin position="211"/>
        <end position="251"/>
    </location>
</feature>
<protein>
    <recommendedName>
        <fullName evidence="2">Methyltransferase type 11 domain-containing protein</fullName>
    </recommendedName>
</protein>
<dbReference type="PANTHER" id="PTHR43036:SF2">
    <property type="entry name" value="OS04G0481300 PROTEIN"/>
    <property type="match status" value="1"/>
</dbReference>
<evidence type="ECO:0000259" key="2">
    <source>
        <dbReference type="Pfam" id="PF08241"/>
    </source>
</evidence>
<dbReference type="GO" id="GO:0008757">
    <property type="term" value="F:S-adenosylmethionine-dependent methyltransferase activity"/>
    <property type="evidence" value="ECO:0007669"/>
    <property type="project" value="InterPro"/>
</dbReference>
<dbReference type="InterPro" id="IPR029063">
    <property type="entry name" value="SAM-dependent_MTases_sf"/>
</dbReference>
<name>A0AAD3DVM6_9CHLO</name>
<gene>
    <name evidence="3" type="ORF">Agub_g9761</name>
</gene>